<sequence>MTHKKITPTDIPLLILDDESVAAYAARLAADRRPMAVVSSSYSPVLPFMIGNNGYTVAMVADVNDPIQLADVIDRVQSRLGPISRTVHDSSDLPAA</sequence>
<organism evidence="1 2">
    <name type="scientific">Gordonia neofelifaecis NRRL B-59395</name>
    <dbReference type="NCBI Taxonomy" id="644548"/>
    <lineage>
        <taxon>Bacteria</taxon>
        <taxon>Bacillati</taxon>
        <taxon>Actinomycetota</taxon>
        <taxon>Actinomycetes</taxon>
        <taxon>Mycobacteriales</taxon>
        <taxon>Gordoniaceae</taxon>
        <taxon>Gordonia</taxon>
    </lineage>
</organism>
<accession>F1YLS5</accession>
<proteinExistence type="predicted"/>
<dbReference type="EMBL" id="AEUD01000012">
    <property type="protein sequence ID" value="EGD54469.1"/>
    <property type="molecule type" value="Genomic_DNA"/>
</dbReference>
<comment type="caution">
    <text evidence="1">The sequence shown here is derived from an EMBL/GenBank/DDBJ whole genome shotgun (WGS) entry which is preliminary data.</text>
</comment>
<gene>
    <name evidence="1" type="ORF">SCNU_14344</name>
</gene>
<reference evidence="1 2" key="1">
    <citation type="journal article" date="2011" name="J. Bacteriol.">
        <title>Draft Genome Sequence of Gordonia neofelifaecis NRRL B-59395, a Cholesterol-Degrading Actinomycete.</title>
        <authorList>
            <person name="Ge F."/>
            <person name="Li W."/>
            <person name="Chen G."/>
            <person name="Liu Y."/>
            <person name="Zhang G."/>
            <person name="Yong B."/>
            <person name="Wang Q."/>
            <person name="Wang N."/>
            <person name="Huang Z."/>
            <person name="Li W."/>
            <person name="Wang J."/>
            <person name="Wu C."/>
            <person name="Xie Q."/>
            <person name="Liu G."/>
        </authorList>
    </citation>
    <scope>NUCLEOTIDE SEQUENCE [LARGE SCALE GENOMIC DNA]</scope>
    <source>
        <strain evidence="1 2">NRRL B-59395</strain>
    </source>
</reference>
<name>F1YLS5_9ACTN</name>
<dbReference type="RefSeq" id="WP_009680067.1">
    <property type="nucleotide sequence ID" value="NZ_AEUD01000012.1"/>
</dbReference>
<dbReference type="AlphaFoldDB" id="F1YLS5"/>
<evidence type="ECO:0000313" key="1">
    <source>
        <dbReference type="EMBL" id="EGD54469.1"/>
    </source>
</evidence>
<dbReference type="OrthoDB" id="4377272at2"/>
<dbReference type="Proteomes" id="UP000035065">
    <property type="component" value="Unassembled WGS sequence"/>
</dbReference>
<keyword evidence="2" id="KW-1185">Reference proteome</keyword>
<protein>
    <submittedName>
        <fullName evidence="1">Uncharacterized protein</fullName>
    </submittedName>
</protein>
<dbReference type="STRING" id="644548.SCNU_14344"/>
<dbReference type="eggNOG" id="ENOG5031VY7">
    <property type="taxonomic scope" value="Bacteria"/>
</dbReference>
<evidence type="ECO:0000313" key="2">
    <source>
        <dbReference type="Proteomes" id="UP000035065"/>
    </source>
</evidence>